<name>A0A4V1G3U3_9BACL</name>
<dbReference type="EMBL" id="CP040396">
    <property type="protein sequence ID" value="QCT02394.1"/>
    <property type="molecule type" value="Genomic_DNA"/>
</dbReference>
<dbReference type="InterPro" id="IPR032693">
    <property type="entry name" value="YtkA-like_dom"/>
</dbReference>
<dbReference type="PROSITE" id="PS51257">
    <property type="entry name" value="PROKAR_LIPOPROTEIN"/>
    <property type="match status" value="1"/>
</dbReference>
<accession>A0A4V1G3U3</accession>
<protein>
    <recommendedName>
        <fullName evidence="1">YtkA-like domain-containing protein</fullName>
    </recommendedName>
</protein>
<dbReference type="AlphaFoldDB" id="A0A4V1G3U3"/>
<gene>
    <name evidence="2" type="ORF">E6C60_1679</name>
</gene>
<proteinExistence type="predicted"/>
<evidence type="ECO:0000313" key="3">
    <source>
        <dbReference type="Proteomes" id="UP000300879"/>
    </source>
</evidence>
<keyword evidence="3" id="KW-1185">Reference proteome</keyword>
<dbReference type="OrthoDB" id="2613301at2"/>
<evidence type="ECO:0000259" key="1">
    <source>
        <dbReference type="Pfam" id="PF13115"/>
    </source>
</evidence>
<dbReference type="Proteomes" id="UP000300879">
    <property type="component" value="Chromosome"/>
</dbReference>
<dbReference type="Pfam" id="PF13115">
    <property type="entry name" value="YtkA"/>
    <property type="match status" value="1"/>
</dbReference>
<dbReference type="KEGG" id="palo:E6C60_1679"/>
<evidence type="ECO:0000313" key="2">
    <source>
        <dbReference type="EMBL" id="QCT02394.1"/>
    </source>
</evidence>
<dbReference type="RefSeq" id="WP_138225432.1">
    <property type="nucleotide sequence ID" value="NZ_CP040396.1"/>
</dbReference>
<organism evidence="2 3">
    <name type="scientific">Paenibacillus algicola</name>
    <dbReference type="NCBI Taxonomy" id="2565926"/>
    <lineage>
        <taxon>Bacteria</taxon>
        <taxon>Bacillati</taxon>
        <taxon>Bacillota</taxon>
        <taxon>Bacilli</taxon>
        <taxon>Bacillales</taxon>
        <taxon>Paenibacillaceae</taxon>
        <taxon>Paenibacillus</taxon>
    </lineage>
</organism>
<reference evidence="2 3" key="1">
    <citation type="submission" date="2019-05" db="EMBL/GenBank/DDBJ databases">
        <authorList>
            <person name="Chen C."/>
        </authorList>
    </citation>
    <scope>NUCLEOTIDE SEQUENCE [LARGE SCALE GENOMIC DNA]</scope>
    <source>
        <strain evidence="2 3">HB172198</strain>
    </source>
</reference>
<sequence length="166" mass="17601">MKLSLLPHPSLWFKTAALPLLLILLLSGCTVSPSAGAGGLLPHLNADLQLPAELVQGQDHSFEVKVEAGGAPLPGALVTFEFWLEDEPDSILSIPAVSADAGRYTVSFNPDRDGLYQVRSRISSGSLESTLTQRFAIGEAAVTRLIQLEQDTAAPVIENSAGGHHH</sequence>
<feature type="domain" description="YtkA-like" evidence="1">
    <location>
        <begin position="44"/>
        <end position="119"/>
    </location>
</feature>